<evidence type="ECO:0008006" key="3">
    <source>
        <dbReference type="Google" id="ProtNLM"/>
    </source>
</evidence>
<accession>A0ABR5PZC1</accession>
<reference evidence="1 2" key="1">
    <citation type="journal article" date="2015" name="Genome Announc.">
        <title>Expanding the biotechnology potential of lactobacilli through comparative genomics of 213 strains and associated genera.</title>
        <authorList>
            <person name="Sun Z."/>
            <person name="Harris H.M."/>
            <person name="McCann A."/>
            <person name="Guo C."/>
            <person name="Argimon S."/>
            <person name="Zhang W."/>
            <person name="Yang X."/>
            <person name="Jeffery I.B."/>
            <person name="Cooney J.C."/>
            <person name="Kagawa T.F."/>
            <person name="Liu W."/>
            <person name="Song Y."/>
            <person name="Salvetti E."/>
            <person name="Wrobel A."/>
            <person name="Rasinkangas P."/>
            <person name="Parkhill J."/>
            <person name="Rea M.C."/>
            <person name="O'Sullivan O."/>
            <person name="Ritari J."/>
            <person name="Douillard F.P."/>
            <person name="Paul Ross R."/>
            <person name="Yang R."/>
            <person name="Briner A.E."/>
            <person name="Felis G.E."/>
            <person name="de Vos W.M."/>
            <person name="Barrangou R."/>
            <person name="Klaenhammer T.R."/>
            <person name="Caufield P.W."/>
            <person name="Cui Y."/>
            <person name="Zhang H."/>
            <person name="O'Toole P.W."/>
        </authorList>
    </citation>
    <scope>NUCLEOTIDE SEQUENCE [LARGE SCALE GENOMIC DNA]</scope>
    <source>
        <strain evidence="1 2">DSM 7090</strain>
    </source>
</reference>
<dbReference type="Pfam" id="PF12672">
    <property type="entry name" value="DUF3793"/>
    <property type="match status" value="1"/>
</dbReference>
<name>A0ABR5PZC1_9ACTN</name>
<sequence length="233" mass="26351">MDVMPLSDVSDMHVSSHCEKLFSSDFCQEFIGAFVRCAAGVVAGIKPGALYSFEVVPHCESCLSRVCPAVQYRAMMCDFAREVELFGVKIVPISPLHKRIHFLVYRTEHVKSIISKKQSWEFLRERGFTSSSWQDIMRDFRVRLTRYHCGLSQEYPHEIGLILGYPLEDVKGFISGARETCRGPWRAYGNAAAAQASFERLAFIERAFRTRFSQGESLFELLQSAGDTKVSAA</sequence>
<gene>
    <name evidence="1" type="ORF">IV60_GL001197</name>
</gene>
<keyword evidence="2" id="KW-1185">Reference proteome</keyword>
<dbReference type="EMBL" id="JQCP01000003">
    <property type="protein sequence ID" value="KRO01948.1"/>
    <property type="molecule type" value="Genomic_DNA"/>
</dbReference>
<comment type="caution">
    <text evidence="1">The sequence shown here is derived from an EMBL/GenBank/DDBJ whole genome shotgun (WGS) entry which is preliminary data.</text>
</comment>
<evidence type="ECO:0000313" key="1">
    <source>
        <dbReference type="EMBL" id="KRO01948.1"/>
    </source>
</evidence>
<dbReference type="InterPro" id="IPR024523">
    <property type="entry name" value="DUF3793"/>
</dbReference>
<organism evidence="1 2">
    <name type="scientific">Lancefieldella rimae</name>
    <dbReference type="NCBI Taxonomy" id="1383"/>
    <lineage>
        <taxon>Bacteria</taxon>
        <taxon>Bacillati</taxon>
        <taxon>Actinomycetota</taxon>
        <taxon>Coriobacteriia</taxon>
        <taxon>Coriobacteriales</taxon>
        <taxon>Atopobiaceae</taxon>
        <taxon>Lancefieldella</taxon>
    </lineage>
</organism>
<protein>
    <recommendedName>
        <fullName evidence="3">DUF3793 family protein</fullName>
    </recommendedName>
</protein>
<evidence type="ECO:0000313" key="2">
    <source>
        <dbReference type="Proteomes" id="UP000051927"/>
    </source>
</evidence>
<proteinExistence type="predicted"/>
<dbReference type="Proteomes" id="UP000051927">
    <property type="component" value="Unassembled WGS sequence"/>
</dbReference>